<evidence type="ECO:0000256" key="8">
    <source>
        <dbReference type="SAM" id="Phobius"/>
    </source>
</evidence>
<dbReference type="EMBL" id="JAGTJR010000018">
    <property type="protein sequence ID" value="KAH7046045.1"/>
    <property type="molecule type" value="Genomic_DNA"/>
</dbReference>
<dbReference type="Proteomes" id="UP000774617">
    <property type="component" value="Unassembled WGS sequence"/>
</dbReference>
<comment type="similarity">
    <text evidence="2">Belongs to the glycosyltransferase 31 family. Beta3-Gal-T subfamily.</text>
</comment>
<dbReference type="Gene3D" id="3.90.550.50">
    <property type="match status" value="1"/>
</dbReference>
<keyword evidence="6 8" id="KW-0472">Membrane</keyword>
<evidence type="ECO:0000256" key="4">
    <source>
        <dbReference type="ARBA" id="ARBA00022968"/>
    </source>
</evidence>
<evidence type="ECO:0008006" key="11">
    <source>
        <dbReference type="Google" id="ProtNLM"/>
    </source>
</evidence>
<feature type="region of interest" description="Disordered" evidence="7">
    <location>
        <begin position="44"/>
        <end position="68"/>
    </location>
</feature>
<evidence type="ECO:0000313" key="10">
    <source>
        <dbReference type="Proteomes" id="UP000774617"/>
    </source>
</evidence>
<evidence type="ECO:0000256" key="2">
    <source>
        <dbReference type="ARBA" id="ARBA00006462"/>
    </source>
</evidence>
<sequence length="480" mass="54379">MMIQQPQWHRKAQIVIAAAACLLLCILILRQYIQHATHSIPHLNSKETSSRLPPVGQQRPQHKPSQTTCHDLPGASSVFVVLKTGATESQIKLPVHLATTLRCTPHYAIYSDLDEDIATVPIYDVFAGVPDSLKSASPDFAFYHLQHSWRRAGLNISAIALASSDMRGAAWTLDKWKFLPLMLRALADAPPSTPWFLFIEADTGIVWTNTLRWLQRLDARQALYVGGQNWLADDIFPFGHGGTGVVLSRPALVRLAGMLSAEPDVYERLTAASWAGDYVLARALREVGVLLTPAWPILQGETPWRLEYTEALWCWPVVSWHHMGQDWIRRIWEFEQVFSGGQGIYSAYDEGVEDGEDQAGGRRVMRHYHIFEHFVAPHVLRVRERKNWDNMSPIVVLEGEDGMLVTDLDGCRRVCEEKDECMQWQWIGDGTCRIGTAVRLGEKVDEVEGEGVWMTSGWMGERVERFVEEMRGCKEDWILP</sequence>
<protein>
    <recommendedName>
        <fullName evidence="11">Fringe-like protein</fullName>
    </recommendedName>
</protein>
<comment type="caution">
    <text evidence="9">The sequence shown here is derived from an EMBL/GenBank/DDBJ whole genome shotgun (WGS) entry which is preliminary data.</text>
</comment>
<keyword evidence="3 8" id="KW-0812">Transmembrane</keyword>
<evidence type="ECO:0000256" key="6">
    <source>
        <dbReference type="ARBA" id="ARBA00023136"/>
    </source>
</evidence>
<accession>A0ABQ8G6D5</accession>
<feature type="transmembrane region" description="Helical" evidence="8">
    <location>
        <begin position="12"/>
        <end position="33"/>
    </location>
</feature>
<evidence type="ECO:0000256" key="1">
    <source>
        <dbReference type="ARBA" id="ARBA00004606"/>
    </source>
</evidence>
<evidence type="ECO:0000256" key="7">
    <source>
        <dbReference type="SAM" id="MobiDB-lite"/>
    </source>
</evidence>
<organism evidence="9 10">
    <name type="scientific">Macrophomina phaseolina</name>
    <dbReference type="NCBI Taxonomy" id="35725"/>
    <lineage>
        <taxon>Eukaryota</taxon>
        <taxon>Fungi</taxon>
        <taxon>Dikarya</taxon>
        <taxon>Ascomycota</taxon>
        <taxon>Pezizomycotina</taxon>
        <taxon>Dothideomycetes</taxon>
        <taxon>Dothideomycetes incertae sedis</taxon>
        <taxon>Botryosphaeriales</taxon>
        <taxon>Botryosphaeriaceae</taxon>
        <taxon>Macrophomina</taxon>
    </lineage>
</organism>
<keyword evidence="10" id="KW-1185">Reference proteome</keyword>
<name>A0ABQ8G6D5_9PEZI</name>
<dbReference type="InterPro" id="IPR026050">
    <property type="entry name" value="C1GALT1/C1GALT1_chp1"/>
</dbReference>
<evidence type="ECO:0000256" key="3">
    <source>
        <dbReference type="ARBA" id="ARBA00022692"/>
    </source>
</evidence>
<dbReference type="PANTHER" id="PTHR23033:SF47">
    <property type="entry name" value="APPLE DOMAIN-CONTAINING PROTEIN-RELATED"/>
    <property type="match status" value="1"/>
</dbReference>
<keyword evidence="4" id="KW-0735">Signal-anchor</keyword>
<keyword evidence="5 8" id="KW-1133">Transmembrane helix</keyword>
<evidence type="ECO:0000256" key="5">
    <source>
        <dbReference type="ARBA" id="ARBA00022989"/>
    </source>
</evidence>
<proteinExistence type="inferred from homology"/>
<reference evidence="9 10" key="1">
    <citation type="journal article" date="2021" name="Nat. Commun.">
        <title>Genetic determinants of endophytism in the Arabidopsis root mycobiome.</title>
        <authorList>
            <person name="Mesny F."/>
            <person name="Miyauchi S."/>
            <person name="Thiergart T."/>
            <person name="Pickel B."/>
            <person name="Atanasova L."/>
            <person name="Karlsson M."/>
            <person name="Huettel B."/>
            <person name="Barry K.W."/>
            <person name="Haridas S."/>
            <person name="Chen C."/>
            <person name="Bauer D."/>
            <person name="Andreopoulos W."/>
            <person name="Pangilinan J."/>
            <person name="LaButti K."/>
            <person name="Riley R."/>
            <person name="Lipzen A."/>
            <person name="Clum A."/>
            <person name="Drula E."/>
            <person name="Henrissat B."/>
            <person name="Kohler A."/>
            <person name="Grigoriev I.V."/>
            <person name="Martin F.M."/>
            <person name="Hacquard S."/>
        </authorList>
    </citation>
    <scope>NUCLEOTIDE SEQUENCE [LARGE SCALE GENOMIC DNA]</scope>
    <source>
        <strain evidence="9 10">MPI-SDFR-AT-0080</strain>
    </source>
</reference>
<comment type="subcellular location">
    <subcellularLocation>
        <location evidence="1">Membrane</location>
        <topology evidence="1">Single-pass type II membrane protein</topology>
    </subcellularLocation>
</comment>
<evidence type="ECO:0000313" key="9">
    <source>
        <dbReference type="EMBL" id="KAH7046045.1"/>
    </source>
</evidence>
<gene>
    <name evidence="9" type="ORF">B0J12DRAFT_742014</name>
</gene>
<dbReference type="PANTHER" id="PTHR23033">
    <property type="entry name" value="BETA1,3-GALACTOSYLTRANSFERASE"/>
    <property type="match status" value="1"/>
</dbReference>